<dbReference type="InterPro" id="IPR022935">
    <property type="entry name" value="ClpS"/>
</dbReference>
<comment type="function">
    <text evidence="1">Involved in the modulation of the specificity of the ClpAP-mediated ATP-dependent protein degradation.</text>
</comment>
<organism evidence="4 5">
    <name type="scientific">Teichococcus aestuarii</name>
    <dbReference type="NCBI Taxonomy" id="568898"/>
    <lineage>
        <taxon>Bacteria</taxon>
        <taxon>Pseudomonadati</taxon>
        <taxon>Pseudomonadota</taxon>
        <taxon>Alphaproteobacteria</taxon>
        <taxon>Acetobacterales</taxon>
        <taxon>Roseomonadaceae</taxon>
        <taxon>Roseomonas</taxon>
    </lineage>
</organism>
<dbReference type="Pfam" id="PF02617">
    <property type="entry name" value="ClpS"/>
    <property type="match status" value="1"/>
</dbReference>
<reference evidence="5" key="1">
    <citation type="submission" date="2017-10" db="EMBL/GenBank/DDBJ databases">
        <authorList>
            <person name="Toshchakov S.V."/>
            <person name="Goeva M.A."/>
        </authorList>
    </citation>
    <scope>NUCLEOTIDE SEQUENCE [LARGE SCALE GENOMIC DNA]</scope>
    <source>
        <strain evidence="5">JR1/69-1-13</strain>
    </source>
</reference>
<dbReference type="NCBIfam" id="NF000669">
    <property type="entry name" value="PRK00033.1-2"/>
    <property type="match status" value="1"/>
</dbReference>
<comment type="subunit">
    <text evidence="1">Binds to the N-terminal domain of the chaperone ClpA.</text>
</comment>
<protein>
    <recommendedName>
        <fullName evidence="1">ATP-dependent Clp protease adapter protein ClpS</fullName>
    </recommendedName>
</protein>
<evidence type="ECO:0000256" key="1">
    <source>
        <dbReference type="HAMAP-Rule" id="MF_00302"/>
    </source>
</evidence>
<dbReference type="GO" id="GO:0008233">
    <property type="term" value="F:peptidase activity"/>
    <property type="evidence" value="ECO:0007669"/>
    <property type="project" value="UniProtKB-KW"/>
</dbReference>
<dbReference type="AlphaFoldDB" id="A0A2U1V1W4"/>
<dbReference type="HAMAP" id="MF_00302">
    <property type="entry name" value="ClpS"/>
    <property type="match status" value="1"/>
</dbReference>
<evidence type="ECO:0000313" key="4">
    <source>
        <dbReference type="EMBL" id="PWC27895.1"/>
    </source>
</evidence>
<dbReference type="GO" id="GO:0030163">
    <property type="term" value="P:protein catabolic process"/>
    <property type="evidence" value="ECO:0007669"/>
    <property type="project" value="InterPro"/>
</dbReference>
<dbReference type="PANTHER" id="PTHR33473:SF19">
    <property type="entry name" value="ATP-DEPENDENT CLP PROTEASE ADAPTER PROTEIN CLPS"/>
    <property type="match status" value="1"/>
</dbReference>
<feature type="region of interest" description="Disordered" evidence="2">
    <location>
        <begin position="1"/>
        <end position="42"/>
    </location>
</feature>
<dbReference type="GO" id="GO:0006508">
    <property type="term" value="P:proteolysis"/>
    <property type="evidence" value="ECO:0007669"/>
    <property type="project" value="UniProtKB-UniRule"/>
</dbReference>
<keyword evidence="4" id="KW-0645">Protease</keyword>
<comment type="caution">
    <text evidence="4">The sequence shown here is derived from an EMBL/GenBank/DDBJ whole genome shotgun (WGS) entry which is preliminary data.</text>
</comment>
<comment type="similarity">
    <text evidence="1">Belongs to the ClpS family.</text>
</comment>
<keyword evidence="5" id="KW-1185">Reference proteome</keyword>
<name>A0A2U1V1W4_9PROT</name>
<feature type="compositionally biased region" description="Gly residues" evidence="2">
    <location>
        <begin position="18"/>
        <end position="29"/>
    </location>
</feature>
<accession>A0A2U1V1W4</accession>
<feature type="compositionally biased region" description="Basic and acidic residues" evidence="2">
    <location>
        <begin position="1"/>
        <end position="10"/>
    </location>
</feature>
<dbReference type="InterPro" id="IPR014719">
    <property type="entry name" value="Ribosomal_bL12_C/ClpS-like"/>
</dbReference>
<keyword evidence="4" id="KW-0378">Hydrolase</keyword>
<proteinExistence type="inferred from homology"/>
<evidence type="ECO:0000313" key="5">
    <source>
        <dbReference type="Proteomes" id="UP000245048"/>
    </source>
</evidence>
<dbReference type="PANTHER" id="PTHR33473">
    <property type="entry name" value="ATP-DEPENDENT CLP PROTEASE ADAPTER PROTEIN CLPS1, CHLOROPLASTIC"/>
    <property type="match status" value="1"/>
</dbReference>
<gene>
    <name evidence="1" type="primary">clpS</name>
    <name evidence="4" type="ORF">CR165_14795</name>
</gene>
<dbReference type="SUPFAM" id="SSF54736">
    <property type="entry name" value="ClpS-like"/>
    <property type="match status" value="1"/>
</dbReference>
<evidence type="ECO:0000256" key="2">
    <source>
        <dbReference type="SAM" id="MobiDB-lite"/>
    </source>
</evidence>
<dbReference type="Gene3D" id="3.30.1390.10">
    <property type="match status" value="1"/>
</dbReference>
<dbReference type="NCBIfam" id="NF000672">
    <property type="entry name" value="PRK00033.1-5"/>
    <property type="match status" value="1"/>
</dbReference>
<dbReference type="InterPro" id="IPR003769">
    <property type="entry name" value="ClpS_core"/>
</dbReference>
<dbReference type="EMBL" id="PDOA01000010">
    <property type="protein sequence ID" value="PWC27895.1"/>
    <property type="molecule type" value="Genomic_DNA"/>
</dbReference>
<dbReference type="FunFam" id="3.30.1390.10:FF:000002">
    <property type="entry name" value="ATP-dependent Clp protease adapter protein ClpS"/>
    <property type="match status" value="1"/>
</dbReference>
<dbReference type="OrthoDB" id="9796121at2"/>
<dbReference type="RefSeq" id="WP_109517783.1">
    <property type="nucleotide sequence ID" value="NZ_JBHSCH010000087.1"/>
</dbReference>
<sequence length="128" mass="14463">MTDQDKRPDQDSDNNGPGNNGNGGQGGSQDGTNTGVVVKARPRTRKPAMYKVLMLNDDYTPMEFVVHVLERFFQKNREEATRIMLHVHRRGVGVCGVYTYEVAETKVTQVMDLARQNQHPLQCTIEKE</sequence>
<feature type="domain" description="Adaptor protein ClpS core" evidence="3">
    <location>
        <begin position="46"/>
        <end position="124"/>
    </location>
</feature>
<dbReference type="Proteomes" id="UP000245048">
    <property type="component" value="Unassembled WGS sequence"/>
</dbReference>
<evidence type="ECO:0000259" key="3">
    <source>
        <dbReference type="Pfam" id="PF02617"/>
    </source>
</evidence>